<dbReference type="AlphaFoldDB" id="A0A6A3CS49"/>
<proteinExistence type="predicted"/>
<dbReference type="EMBL" id="VEPZ02000181">
    <property type="protein sequence ID" value="KAE8731836.1"/>
    <property type="molecule type" value="Genomic_DNA"/>
</dbReference>
<comment type="caution">
    <text evidence="1">The sequence shown here is derived from an EMBL/GenBank/DDBJ whole genome shotgun (WGS) entry which is preliminary data.</text>
</comment>
<name>A0A6A3CS49_HIBSY</name>
<evidence type="ECO:0000313" key="2">
    <source>
        <dbReference type="Proteomes" id="UP000436088"/>
    </source>
</evidence>
<gene>
    <name evidence="1" type="ORF">F3Y22_tig00002511pilonHSYRG00345</name>
</gene>
<accession>A0A6A3CS49</accession>
<keyword evidence="2" id="KW-1185">Reference proteome</keyword>
<reference evidence="1" key="1">
    <citation type="submission" date="2019-09" db="EMBL/GenBank/DDBJ databases">
        <title>Draft genome information of white flower Hibiscus syriacus.</title>
        <authorList>
            <person name="Kim Y.-M."/>
        </authorList>
    </citation>
    <scope>NUCLEOTIDE SEQUENCE [LARGE SCALE GENOMIC DNA]</scope>
    <source>
        <strain evidence="1">YM2019G1</strain>
    </source>
</reference>
<protein>
    <submittedName>
        <fullName evidence="1">Uncharacterized protein</fullName>
    </submittedName>
</protein>
<sequence>MGNNAAQQQMKKWILKTLFQGHDNLISGFIAFLPKGDQEGMEMIKDEWFCMVVALLAHRKGFHDKLLCFCTLSSGQNQVSGADEAEEEVQKGEVCRGNRLKTTPWRI</sequence>
<organism evidence="1 2">
    <name type="scientific">Hibiscus syriacus</name>
    <name type="common">Rose of Sharon</name>
    <dbReference type="NCBI Taxonomy" id="106335"/>
    <lineage>
        <taxon>Eukaryota</taxon>
        <taxon>Viridiplantae</taxon>
        <taxon>Streptophyta</taxon>
        <taxon>Embryophyta</taxon>
        <taxon>Tracheophyta</taxon>
        <taxon>Spermatophyta</taxon>
        <taxon>Magnoliopsida</taxon>
        <taxon>eudicotyledons</taxon>
        <taxon>Gunneridae</taxon>
        <taxon>Pentapetalae</taxon>
        <taxon>rosids</taxon>
        <taxon>malvids</taxon>
        <taxon>Malvales</taxon>
        <taxon>Malvaceae</taxon>
        <taxon>Malvoideae</taxon>
        <taxon>Hibiscus</taxon>
    </lineage>
</organism>
<dbReference type="Proteomes" id="UP000436088">
    <property type="component" value="Unassembled WGS sequence"/>
</dbReference>
<evidence type="ECO:0000313" key="1">
    <source>
        <dbReference type="EMBL" id="KAE8731836.1"/>
    </source>
</evidence>